<gene>
    <name evidence="1" type="ORF">AaeL_AAEL005517</name>
</gene>
<dbReference type="PaxDb" id="7159-AAEL005517-PA"/>
<protein>
    <submittedName>
        <fullName evidence="1">AAEL005517-PA</fullName>
    </submittedName>
</protein>
<dbReference type="EMBL" id="CH477346">
    <property type="protein sequence ID" value="EAT43001.1"/>
    <property type="molecule type" value="Genomic_DNA"/>
</dbReference>
<reference evidence="1" key="2">
    <citation type="journal article" date="2007" name="Science">
        <title>Genome sequence of Aedes aegypti, a major arbovirus vector.</title>
        <authorList>
            <person name="Nene V."/>
            <person name="Wortman J.R."/>
            <person name="Lawson D."/>
            <person name="Haas B."/>
            <person name="Kodira C."/>
            <person name="Tu Z.J."/>
            <person name="Loftus B."/>
            <person name="Xi Z."/>
            <person name="Megy K."/>
            <person name="Grabherr M."/>
            <person name="Ren Q."/>
            <person name="Zdobnov E.M."/>
            <person name="Lobo N.F."/>
            <person name="Campbell K.S."/>
            <person name="Brown S.E."/>
            <person name="Bonaldo M.F."/>
            <person name="Zhu J."/>
            <person name="Sinkins S.P."/>
            <person name="Hogenkamp D.G."/>
            <person name="Amedeo P."/>
            <person name="Arensburger P."/>
            <person name="Atkinson P.W."/>
            <person name="Bidwell S."/>
            <person name="Biedler J."/>
            <person name="Birney E."/>
            <person name="Bruggner R.V."/>
            <person name="Costas J."/>
            <person name="Coy M.R."/>
            <person name="Crabtree J."/>
            <person name="Crawford M."/>
            <person name="Debruyn B."/>
            <person name="Decaprio D."/>
            <person name="Eiglmeier K."/>
            <person name="Eisenstadt E."/>
            <person name="El-Dorry H."/>
            <person name="Gelbart W.M."/>
            <person name="Gomes S.L."/>
            <person name="Hammond M."/>
            <person name="Hannick L.I."/>
            <person name="Hogan J.R."/>
            <person name="Holmes M.H."/>
            <person name="Jaffe D."/>
            <person name="Johnston J.S."/>
            <person name="Kennedy R.C."/>
            <person name="Koo H."/>
            <person name="Kravitz S."/>
            <person name="Kriventseva E.V."/>
            <person name="Kulp D."/>
            <person name="Labutti K."/>
            <person name="Lee E."/>
            <person name="Li S."/>
            <person name="Lovin D.D."/>
            <person name="Mao C."/>
            <person name="Mauceli E."/>
            <person name="Menck C.F."/>
            <person name="Miller J.R."/>
            <person name="Montgomery P."/>
            <person name="Mori A."/>
            <person name="Nascimento A.L."/>
            <person name="Naveira H.F."/>
            <person name="Nusbaum C."/>
            <person name="O'leary S."/>
            <person name="Orvis J."/>
            <person name="Pertea M."/>
            <person name="Quesneville H."/>
            <person name="Reidenbach K.R."/>
            <person name="Rogers Y.H."/>
            <person name="Roth C.W."/>
            <person name="Schneider J.R."/>
            <person name="Schatz M."/>
            <person name="Shumway M."/>
            <person name="Stanke M."/>
            <person name="Stinson E.O."/>
            <person name="Tubio J.M."/>
            <person name="Vanzee J.P."/>
            <person name="Verjovski-Almeida S."/>
            <person name="Werner D."/>
            <person name="White O."/>
            <person name="Wyder S."/>
            <person name="Zeng Q."/>
            <person name="Zhao Q."/>
            <person name="Zhao Y."/>
            <person name="Hill C.A."/>
            <person name="Raikhel A.S."/>
            <person name="Soares M.B."/>
            <person name="Knudson D.L."/>
            <person name="Lee N.H."/>
            <person name="Galagan J."/>
            <person name="Salzberg S.L."/>
            <person name="Paulsen I.T."/>
            <person name="Dimopoulos G."/>
            <person name="Collins F.H."/>
            <person name="Birren B."/>
            <person name="Fraser-Liggett C.M."/>
            <person name="Severson D.W."/>
        </authorList>
    </citation>
    <scope>NUCLEOTIDE SEQUENCE [LARGE SCALE GENOMIC DNA]</scope>
    <source>
        <strain evidence="1">Liverpool</strain>
    </source>
</reference>
<organism evidence="1 2">
    <name type="scientific">Aedes aegypti</name>
    <name type="common">Yellowfever mosquito</name>
    <name type="synonym">Culex aegypti</name>
    <dbReference type="NCBI Taxonomy" id="7159"/>
    <lineage>
        <taxon>Eukaryota</taxon>
        <taxon>Metazoa</taxon>
        <taxon>Ecdysozoa</taxon>
        <taxon>Arthropoda</taxon>
        <taxon>Hexapoda</taxon>
        <taxon>Insecta</taxon>
        <taxon>Pterygota</taxon>
        <taxon>Neoptera</taxon>
        <taxon>Endopterygota</taxon>
        <taxon>Diptera</taxon>
        <taxon>Nematocera</taxon>
        <taxon>Culicoidea</taxon>
        <taxon>Culicidae</taxon>
        <taxon>Culicinae</taxon>
        <taxon>Aedini</taxon>
        <taxon>Aedes</taxon>
        <taxon>Stegomyia</taxon>
    </lineage>
</organism>
<reference evidence="1" key="1">
    <citation type="submission" date="2005-10" db="EMBL/GenBank/DDBJ databases">
        <authorList>
            <person name="Loftus B.J."/>
            <person name="Nene V.M."/>
            <person name="Hannick L.I."/>
            <person name="Bidwell S."/>
            <person name="Haas B."/>
            <person name="Amedeo P."/>
            <person name="Orvis J."/>
            <person name="Wortman J.R."/>
            <person name="White O.R."/>
            <person name="Salzberg S."/>
            <person name="Shumway M."/>
            <person name="Koo H."/>
            <person name="Zhao Y."/>
            <person name="Holmes M."/>
            <person name="Miller J."/>
            <person name="Schatz M."/>
            <person name="Pop M."/>
            <person name="Pai G."/>
            <person name="Utterback T."/>
            <person name="Rogers Y.-H."/>
            <person name="Kravitz S."/>
            <person name="Fraser C.M."/>
        </authorList>
    </citation>
    <scope>NUCLEOTIDE SEQUENCE</scope>
    <source>
        <strain evidence="1">Liverpool</strain>
    </source>
</reference>
<dbReference type="AlphaFoldDB" id="Q179S0"/>
<dbReference type="Proteomes" id="UP000682892">
    <property type="component" value="Unassembled WGS sequence"/>
</dbReference>
<evidence type="ECO:0000313" key="2">
    <source>
        <dbReference type="Proteomes" id="UP000682892"/>
    </source>
</evidence>
<dbReference type="HOGENOM" id="CLU_2689793_0_0_1"/>
<accession>Q179S0</accession>
<proteinExistence type="predicted"/>
<name>Q179S0_AEDAE</name>
<sequence length="74" mass="8717">MMKMSKATRSKIKKKKVRNETLPLPLLCKNRKTKQAELYTVTKSQINKKKKNYIRIGKRGNKITRETDRSHLST</sequence>
<evidence type="ECO:0000313" key="1">
    <source>
        <dbReference type="EMBL" id="EAT43001.1"/>
    </source>
</evidence>
<reference evidence="1" key="3">
    <citation type="submission" date="2012-09" db="EMBL/GenBank/DDBJ databases">
        <authorList>
            <consortium name="VectorBase"/>
        </authorList>
    </citation>
    <scope>NUCLEOTIDE SEQUENCE</scope>
    <source>
        <strain evidence="1">Liverpool</strain>
    </source>
</reference>